<evidence type="ECO:0000313" key="4">
    <source>
        <dbReference type="Proteomes" id="UP000018420"/>
    </source>
</evidence>
<evidence type="ECO:0000313" key="3">
    <source>
        <dbReference type="EMBL" id="EPR82857.1"/>
    </source>
</evidence>
<proteinExistence type="predicted"/>
<dbReference type="EMBL" id="ASYZ01000139">
    <property type="protein sequence ID" value="EPR82857.1"/>
    <property type="molecule type" value="Genomic_DNA"/>
</dbReference>
<dbReference type="PATRIC" id="fig|1330047.3.peg.2479"/>
<gene>
    <name evidence="3" type="ORF">L292_0631</name>
</gene>
<reference evidence="3 4" key="1">
    <citation type="submission" date="2013-05" db="EMBL/GenBank/DDBJ databases">
        <title>Genome assembly of Acinetobacter junii MTCC 11364.</title>
        <authorList>
            <person name="Khatri I."/>
            <person name="Singh N.K."/>
            <person name="Subramanian S."/>
            <person name="Mayilraj S."/>
        </authorList>
    </citation>
    <scope>NUCLEOTIDE SEQUENCE [LARGE SCALE GENOMIC DNA]</scope>
    <source>
        <strain evidence="3 4">MTCC 11364</strain>
    </source>
</reference>
<sequence>MAHNLLNHEKIAYSANQSEIEHVLKQIEQEKQNLGKRPFWNGKKWDAAMSELETKQKDQEQRKEKLLKNRPILDESRCMEQARNLVNKENPQLKQRFDNACRYLGRQTDEQKRADQQKRLEEARRIGEQERANKAQLDKEREQRAEERRQQRPRY</sequence>
<dbReference type="AlphaFoldDB" id="S7WLX4"/>
<feature type="coiled-coil region" evidence="1">
    <location>
        <begin position="17"/>
        <end position="69"/>
    </location>
</feature>
<name>S7WLX4_ACIJU</name>
<feature type="region of interest" description="Disordered" evidence="2">
    <location>
        <begin position="106"/>
        <end position="155"/>
    </location>
</feature>
<feature type="compositionally biased region" description="Basic and acidic residues" evidence="2">
    <location>
        <begin position="107"/>
        <end position="155"/>
    </location>
</feature>
<comment type="caution">
    <text evidence="3">The sequence shown here is derived from an EMBL/GenBank/DDBJ whole genome shotgun (WGS) entry which is preliminary data.</text>
</comment>
<evidence type="ECO:0000256" key="2">
    <source>
        <dbReference type="SAM" id="MobiDB-lite"/>
    </source>
</evidence>
<dbReference type="Proteomes" id="UP000018420">
    <property type="component" value="Unassembled WGS sequence"/>
</dbReference>
<protein>
    <recommendedName>
        <fullName evidence="5">MobA/MobL protein domain-containing protein</fullName>
    </recommendedName>
</protein>
<keyword evidence="1" id="KW-0175">Coiled coil</keyword>
<evidence type="ECO:0008006" key="5">
    <source>
        <dbReference type="Google" id="ProtNLM"/>
    </source>
</evidence>
<organism evidence="3 4">
    <name type="scientific">Acinetobacter junii CIP 107470 = MTCC 11364</name>
    <dbReference type="NCBI Taxonomy" id="1217666"/>
    <lineage>
        <taxon>Bacteria</taxon>
        <taxon>Pseudomonadati</taxon>
        <taxon>Pseudomonadota</taxon>
        <taxon>Gammaproteobacteria</taxon>
        <taxon>Moraxellales</taxon>
        <taxon>Moraxellaceae</taxon>
        <taxon>Acinetobacter</taxon>
    </lineage>
</organism>
<evidence type="ECO:0000256" key="1">
    <source>
        <dbReference type="SAM" id="Coils"/>
    </source>
</evidence>
<accession>S7WLX4</accession>